<evidence type="ECO:0000313" key="6">
    <source>
        <dbReference type="EMBL" id="KAF2083375.1"/>
    </source>
</evidence>
<dbReference type="Pfam" id="PF21032">
    <property type="entry name" value="PROPPIN"/>
    <property type="match status" value="2"/>
</dbReference>
<evidence type="ECO:0000256" key="3">
    <source>
        <dbReference type="ARBA" id="ARBA00022737"/>
    </source>
</evidence>
<dbReference type="SMART" id="SM00320">
    <property type="entry name" value="WD40"/>
    <property type="match status" value="3"/>
</dbReference>
<dbReference type="OrthoDB" id="1667587at2759"/>
<dbReference type="EMBL" id="ML978795">
    <property type="protein sequence ID" value="KAF2083375.1"/>
    <property type="molecule type" value="Genomic_DNA"/>
</dbReference>
<feature type="compositionally biased region" description="Low complexity" evidence="5">
    <location>
        <begin position="272"/>
        <end position="289"/>
    </location>
</feature>
<evidence type="ECO:0000256" key="4">
    <source>
        <dbReference type="ARBA" id="ARBA00025740"/>
    </source>
</evidence>
<dbReference type="Gene3D" id="2.130.10.10">
    <property type="entry name" value="YVTN repeat-like/Quinoprotein amine dehydrogenase"/>
    <property type="match status" value="2"/>
</dbReference>
<dbReference type="PANTHER" id="PTHR11227">
    <property type="entry name" value="WD-REPEAT PROTEIN INTERACTING WITH PHOSPHOINOSIDES WIPI -RELATED"/>
    <property type="match status" value="1"/>
</dbReference>
<keyword evidence="3" id="KW-0677">Repeat</keyword>
<organism evidence="6 7">
    <name type="scientific">Saccharata proteae CBS 121410</name>
    <dbReference type="NCBI Taxonomy" id="1314787"/>
    <lineage>
        <taxon>Eukaryota</taxon>
        <taxon>Fungi</taxon>
        <taxon>Dikarya</taxon>
        <taxon>Ascomycota</taxon>
        <taxon>Pezizomycotina</taxon>
        <taxon>Dothideomycetes</taxon>
        <taxon>Dothideomycetes incertae sedis</taxon>
        <taxon>Botryosphaeriales</taxon>
        <taxon>Saccharataceae</taxon>
        <taxon>Saccharata</taxon>
    </lineage>
</organism>
<dbReference type="InterPro" id="IPR048720">
    <property type="entry name" value="PROPPIN"/>
</dbReference>
<comment type="caution">
    <text evidence="6">The sequence shown here is derived from an EMBL/GenBank/DDBJ whole genome shotgun (WGS) entry which is preliminary data.</text>
</comment>
<accession>A0A9P4HQ81</accession>
<gene>
    <name evidence="6" type="ORF">K490DRAFT_69878</name>
</gene>
<sequence>MNFVTFNQDYSALGVATKKGIRLYDTEPFSKYFEGEEGDVSIMEMLFSTSLVALIQSPRLLRIRNTKRHSTICELTFPTRVLAVRLNRKRLVVVLEDQIYLYDISNMKMLHTIETSPNPHGIIALSPSSEKNYLVYPLPKKDAPTFPGAPHAPPSGPHVAPRTGELLVFDAGKMEAVNVIEAHQAPLSCITLNNEGTLLATASEKGTIIRVFSIPDSQKLYQFRRGSIPAKILSMSFNSTSTLLCVSSATDTVHIFRLAAPAGPTGRDGAASRRLSTSSRDRSASPGSEEASEAADMEGSAPERKQANPGLASMIRRTSQNVGMGFAAKLGGYLPSAVAEIWEPSRDFAWVKIPKRPADGPPAHPSNVVAMSNNGPQVMVVTNDGSFLVYSIDLEKGGEGTLLKHLSVLEPQDRLGHSTSESDLGA</sequence>
<proteinExistence type="inferred from homology"/>
<dbReference type="Proteomes" id="UP000799776">
    <property type="component" value="Unassembled WGS sequence"/>
</dbReference>
<reference evidence="6" key="1">
    <citation type="journal article" date="2020" name="Stud. Mycol.">
        <title>101 Dothideomycetes genomes: a test case for predicting lifestyles and emergence of pathogens.</title>
        <authorList>
            <person name="Haridas S."/>
            <person name="Albert R."/>
            <person name="Binder M."/>
            <person name="Bloem J."/>
            <person name="Labutti K."/>
            <person name="Salamov A."/>
            <person name="Andreopoulos B."/>
            <person name="Baker S."/>
            <person name="Barry K."/>
            <person name="Bills G."/>
            <person name="Bluhm B."/>
            <person name="Cannon C."/>
            <person name="Castanera R."/>
            <person name="Culley D."/>
            <person name="Daum C."/>
            <person name="Ezra D."/>
            <person name="Gonzalez J."/>
            <person name="Henrissat B."/>
            <person name="Kuo A."/>
            <person name="Liang C."/>
            <person name="Lipzen A."/>
            <person name="Lutzoni F."/>
            <person name="Magnuson J."/>
            <person name="Mondo S."/>
            <person name="Nolan M."/>
            <person name="Ohm R."/>
            <person name="Pangilinan J."/>
            <person name="Park H.-J."/>
            <person name="Ramirez L."/>
            <person name="Alfaro M."/>
            <person name="Sun H."/>
            <person name="Tritt A."/>
            <person name="Yoshinaga Y."/>
            <person name="Zwiers L.-H."/>
            <person name="Turgeon B."/>
            <person name="Goodwin S."/>
            <person name="Spatafora J."/>
            <person name="Crous P."/>
            <person name="Grigoriev I."/>
        </authorList>
    </citation>
    <scope>NUCLEOTIDE SEQUENCE</scope>
    <source>
        <strain evidence="6">CBS 121410</strain>
    </source>
</reference>
<feature type="region of interest" description="Disordered" evidence="5">
    <location>
        <begin position="263"/>
        <end position="309"/>
    </location>
</feature>
<dbReference type="AlphaFoldDB" id="A0A9P4HQ81"/>
<dbReference type="GO" id="GO:0005774">
    <property type="term" value="C:vacuolar membrane"/>
    <property type="evidence" value="ECO:0007669"/>
    <property type="project" value="UniProtKB-SubCell"/>
</dbReference>
<keyword evidence="7" id="KW-1185">Reference proteome</keyword>
<evidence type="ECO:0000256" key="5">
    <source>
        <dbReference type="SAM" id="MobiDB-lite"/>
    </source>
</evidence>
<name>A0A9P4HQ81_9PEZI</name>
<keyword evidence="2" id="KW-0853">WD repeat</keyword>
<dbReference type="InterPro" id="IPR001680">
    <property type="entry name" value="WD40_rpt"/>
</dbReference>
<evidence type="ECO:0000256" key="1">
    <source>
        <dbReference type="ARBA" id="ARBA00004148"/>
    </source>
</evidence>
<dbReference type="InterPro" id="IPR036322">
    <property type="entry name" value="WD40_repeat_dom_sf"/>
</dbReference>
<comment type="similarity">
    <text evidence="4">Belongs to the WD repeat PROPPIN family.</text>
</comment>
<dbReference type="SUPFAM" id="SSF50978">
    <property type="entry name" value="WD40 repeat-like"/>
    <property type="match status" value="1"/>
</dbReference>
<evidence type="ECO:0000313" key="7">
    <source>
        <dbReference type="Proteomes" id="UP000799776"/>
    </source>
</evidence>
<protein>
    <submittedName>
        <fullName evidence="6">Autophagy protein 18</fullName>
    </submittedName>
</protein>
<comment type="subcellular location">
    <subcellularLocation>
        <location evidence="1">Vacuole membrane</location>
        <topology evidence="1">Peripheral membrane protein</topology>
    </subcellularLocation>
</comment>
<dbReference type="InterPro" id="IPR015943">
    <property type="entry name" value="WD40/YVTN_repeat-like_dom_sf"/>
</dbReference>
<evidence type="ECO:0000256" key="2">
    <source>
        <dbReference type="ARBA" id="ARBA00022574"/>
    </source>
</evidence>